<dbReference type="RefSeq" id="WP_010264673.1">
    <property type="nucleotide sequence ID" value="NZ_CAEG01000015.1"/>
</dbReference>
<dbReference type="Gene3D" id="2.60.40.10">
    <property type="entry name" value="Immunoglobulins"/>
    <property type="match status" value="1"/>
</dbReference>
<protein>
    <submittedName>
        <fullName evidence="4">Putative binding domain-containing protein, N-terminal</fullName>
    </submittedName>
</protein>
<dbReference type="CDD" id="cd14948">
    <property type="entry name" value="BACON"/>
    <property type="match status" value="1"/>
</dbReference>
<dbReference type="PROSITE" id="PS51257">
    <property type="entry name" value="PROKAR_LIPOPROTEIN"/>
    <property type="match status" value="1"/>
</dbReference>
<dbReference type="Pfam" id="PF13004">
    <property type="entry name" value="BACON"/>
    <property type="match status" value="1"/>
</dbReference>
<dbReference type="SUPFAM" id="SSF51126">
    <property type="entry name" value="Pectin lyase-like"/>
    <property type="match status" value="1"/>
</dbReference>
<organism evidence="4 5">
    <name type="scientific">Alistipes timonensis JC136</name>
    <dbReference type="NCBI Taxonomy" id="1033731"/>
    <lineage>
        <taxon>Bacteria</taxon>
        <taxon>Pseudomonadati</taxon>
        <taxon>Bacteroidota</taxon>
        <taxon>Bacteroidia</taxon>
        <taxon>Bacteroidales</taxon>
        <taxon>Rikenellaceae</taxon>
        <taxon>Alistipes</taxon>
    </lineage>
</organism>
<dbReference type="Proteomes" id="UP000183253">
    <property type="component" value="Unassembled WGS sequence"/>
</dbReference>
<feature type="chain" id="PRO_5010183593" evidence="1">
    <location>
        <begin position="22"/>
        <end position="587"/>
    </location>
</feature>
<dbReference type="SMART" id="SM00710">
    <property type="entry name" value="PbH1"/>
    <property type="match status" value="8"/>
</dbReference>
<evidence type="ECO:0000313" key="4">
    <source>
        <dbReference type="EMBL" id="SEA86768.1"/>
    </source>
</evidence>
<gene>
    <name evidence="4" type="ORF">SAMN05444145_10810</name>
</gene>
<dbReference type="InterPro" id="IPR011050">
    <property type="entry name" value="Pectin_lyase_fold/virulence"/>
</dbReference>
<dbReference type="Pfam" id="PF13229">
    <property type="entry name" value="Beta_helix"/>
    <property type="match status" value="1"/>
</dbReference>
<dbReference type="InterPro" id="IPR013783">
    <property type="entry name" value="Ig-like_fold"/>
</dbReference>
<keyword evidence="5" id="KW-1185">Reference proteome</keyword>
<reference evidence="4 5" key="1">
    <citation type="submission" date="2016-10" db="EMBL/GenBank/DDBJ databases">
        <authorList>
            <person name="de Groot N.N."/>
        </authorList>
    </citation>
    <scope>NUCLEOTIDE SEQUENCE [LARGE SCALE GENOMIC DNA]</scope>
    <source>
        <strain evidence="4 5">DSM 25383</strain>
    </source>
</reference>
<feature type="domain" description="Right handed beta helix" evidence="3">
    <location>
        <begin position="243"/>
        <end position="381"/>
    </location>
</feature>
<proteinExistence type="predicted"/>
<sequence length="587" mass="60535">MKTIFQYLLLTLVCAGFGACQDTSDDTAFTPQTPVLTFEESGITAEKGTKDYELTINSNLPWRIECDKDWVSFDPFYGPGDAKITVTVSANRTLEERSATISAYVIKGENTTLPVKQAAASASDLATNYYVKADGAADKDGLTWETATTLANAIDLAMNGDVIHVAAGSYVPSVPLTGMKTALDNTFEIHSNFAMIGGYPADATTGAVADPEANETILDGNKAVCHVVAVTAVKTTGMKATLDGFTIKNGSSQFGTVASTAINGVKFYQSYGAGIFIGNSRVDVLNCKIVDNTDIRMGAIRVDAGAEALFDNCLVADNATKSTVTYNCGGLWADGTALLRINNCTFNNNKASGVAPCIYIFGDTGGKTNVLISNSTISGNSVNPEHATRNGGGIYVRENGNLVIVNSTVYGNNAGKGAGIAVYGKADKPSKAVIVSCTIAGNATVTAGSGAGLQQAAVGGAVEVYNTLISGNTTDGAADDVAWFKGASYKVANSIIGNTVYNAEGGVVAGAAFDAATMLSPLGENGGATKSCVLLGDANPARQYGMSQSELRILGESLDPAFGEAISSVDQTGVSREGRTVVGAVVK</sequence>
<dbReference type="AlphaFoldDB" id="A0A1H4EQ49"/>
<dbReference type="InterPro" id="IPR012334">
    <property type="entry name" value="Pectin_lyas_fold"/>
</dbReference>
<evidence type="ECO:0000259" key="3">
    <source>
        <dbReference type="Pfam" id="PF13229"/>
    </source>
</evidence>
<dbReference type="OrthoDB" id="1004604at2"/>
<evidence type="ECO:0000313" key="5">
    <source>
        <dbReference type="Proteomes" id="UP000183253"/>
    </source>
</evidence>
<dbReference type="InterPro" id="IPR024361">
    <property type="entry name" value="BACON"/>
</dbReference>
<dbReference type="EMBL" id="FNRI01000008">
    <property type="protein sequence ID" value="SEA86768.1"/>
    <property type="molecule type" value="Genomic_DNA"/>
</dbReference>
<dbReference type="STRING" id="1033731.SAMN05444145_10810"/>
<keyword evidence="1" id="KW-0732">Signal</keyword>
<feature type="domain" description="BACON" evidence="2">
    <location>
        <begin position="62"/>
        <end position="118"/>
    </location>
</feature>
<dbReference type="InterPro" id="IPR006626">
    <property type="entry name" value="PbH1"/>
</dbReference>
<name>A0A1H4EQ49_9BACT</name>
<evidence type="ECO:0000256" key="1">
    <source>
        <dbReference type="SAM" id="SignalP"/>
    </source>
</evidence>
<dbReference type="InterPro" id="IPR039448">
    <property type="entry name" value="Beta_helix"/>
</dbReference>
<feature type="signal peptide" evidence="1">
    <location>
        <begin position="1"/>
        <end position="21"/>
    </location>
</feature>
<dbReference type="Gene3D" id="2.160.20.10">
    <property type="entry name" value="Single-stranded right-handed beta-helix, Pectin lyase-like"/>
    <property type="match status" value="1"/>
</dbReference>
<accession>A0A1H4EQ49</accession>
<evidence type="ECO:0000259" key="2">
    <source>
        <dbReference type="Pfam" id="PF13004"/>
    </source>
</evidence>